<feature type="domain" description="CCHC-type" evidence="3">
    <location>
        <begin position="276"/>
        <end position="289"/>
    </location>
</feature>
<dbReference type="PANTHER" id="PTHR31286:SF173">
    <property type="entry name" value="DUF4283 DOMAIN-CONTAINING PROTEIN"/>
    <property type="match status" value="1"/>
</dbReference>
<sequence>MLSSSVVESANKIREDIPFPDDSNTKKVRFKESDVSSDDVMVVDPLPEPLLSWKDMLVGKETLDLNNTSEDQCSADSFALTEQDVKKYCIDGVPSIDFSERVYQLLEKEMSTSVVLKILGRNLGITTLQNRLYGIWKPAKPFQLMDIENGYYLAKFETTANYNKILSQGPWVFFGHYLTVQPWKIDFNPNLPNPNSVLTWIRFPGLPSHFYKKQILMEIGGLIGKVTKLDTNTDSRARGRYARMAVLVNLGRPLVSKIFINGNPQRIEYENLPVVCFNCGCYGHTKESCSMITQRSGENEKSESSGHDSSTNVVAGEEAYGPWMLVERKSKRGNLEGSKKGNNLKGEKNLGSRFQSLADLEGVPSVEEIIKEPQSNLKNKGKAPLNASLIMTPTGRKSVANVSKRVNSGVSVDSSFKGQARALQPTTRSVFQTTSQPSMGQDQKMSKMVLNLSSSTNKDQADSNGCGGLQQEAQNSNIAATVSAKALSTSDIPSIINDANNRTLNPANHIVHFNPAFEETSFVNVEVKEGVLDAKNHSAAVFSNRSPTENTTEQLRGRHSTEINLSKKVFKGQYTKGTGSKRGWKLNKTLKGPGVILNILRIFVFLLQIL</sequence>
<keyword evidence="1" id="KW-0862">Zinc</keyword>
<dbReference type="PROSITE" id="PS50158">
    <property type="entry name" value="ZF_CCHC"/>
    <property type="match status" value="1"/>
</dbReference>
<dbReference type="Pfam" id="PF14111">
    <property type="entry name" value="DUF4283"/>
    <property type="match status" value="1"/>
</dbReference>
<evidence type="ECO:0000256" key="1">
    <source>
        <dbReference type="PROSITE-ProRule" id="PRU00047"/>
    </source>
</evidence>
<dbReference type="InterPro" id="IPR040256">
    <property type="entry name" value="At4g02000-like"/>
</dbReference>
<gene>
    <name evidence="4" type="ORF">PVK06_047288</name>
</gene>
<dbReference type="InterPro" id="IPR001878">
    <property type="entry name" value="Znf_CCHC"/>
</dbReference>
<keyword evidence="5" id="KW-1185">Reference proteome</keyword>
<name>A0ABR0MDA4_GOSAR</name>
<dbReference type="InterPro" id="IPR025558">
    <property type="entry name" value="DUF4283"/>
</dbReference>
<protein>
    <recommendedName>
        <fullName evidence="3">CCHC-type domain-containing protein</fullName>
    </recommendedName>
</protein>
<evidence type="ECO:0000256" key="2">
    <source>
        <dbReference type="SAM" id="MobiDB-lite"/>
    </source>
</evidence>
<dbReference type="EMBL" id="JARKNE010000013">
    <property type="protein sequence ID" value="KAK5771113.1"/>
    <property type="molecule type" value="Genomic_DNA"/>
</dbReference>
<dbReference type="Proteomes" id="UP001358586">
    <property type="component" value="Chromosome 13"/>
</dbReference>
<evidence type="ECO:0000259" key="3">
    <source>
        <dbReference type="PROSITE" id="PS50158"/>
    </source>
</evidence>
<feature type="compositionally biased region" description="Basic and acidic residues" evidence="2">
    <location>
        <begin position="333"/>
        <end position="350"/>
    </location>
</feature>
<feature type="region of interest" description="Disordered" evidence="2">
    <location>
        <begin position="330"/>
        <end position="350"/>
    </location>
</feature>
<feature type="region of interest" description="Disordered" evidence="2">
    <location>
        <begin position="417"/>
        <end position="443"/>
    </location>
</feature>
<evidence type="ECO:0000313" key="4">
    <source>
        <dbReference type="EMBL" id="KAK5771113.1"/>
    </source>
</evidence>
<dbReference type="PANTHER" id="PTHR31286">
    <property type="entry name" value="GLYCINE-RICH CELL WALL STRUCTURAL PROTEIN 1.8-LIKE"/>
    <property type="match status" value="1"/>
</dbReference>
<evidence type="ECO:0000313" key="5">
    <source>
        <dbReference type="Proteomes" id="UP001358586"/>
    </source>
</evidence>
<keyword evidence="1" id="KW-0863">Zinc-finger</keyword>
<proteinExistence type="predicted"/>
<keyword evidence="1" id="KW-0479">Metal-binding</keyword>
<comment type="caution">
    <text evidence="4">The sequence shown here is derived from an EMBL/GenBank/DDBJ whole genome shotgun (WGS) entry which is preliminary data.</text>
</comment>
<accession>A0ABR0MDA4</accession>
<feature type="compositionally biased region" description="Polar residues" evidence="2">
    <location>
        <begin position="424"/>
        <end position="443"/>
    </location>
</feature>
<organism evidence="4 5">
    <name type="scientific">Gossypium arboreum</name>
    <name type="common">Tree cotton</name>
    <name type="synonym">Gossypium nanking</name>
    <dbReference type="NCBI Taxonomy" id="29729"/>
    <lineage>
        <taxon>Eukaryota</taxon>
        <taxon>Viridiplantae</taxon>
        <taxon>Streptophyta</taxon>
        <taxon>Embryophyta</taxon>
        <taxon>Tracheophyta</taxon>
        <taxon>Spermatophyta</taxon>
        <taxon>Magnoliopsida</taxon>
        <taxon>eudicotyledons</taxon>
        <taxon>Gunneridae</taxon>
        <taxon>Pentapetalae</taxon>
        <taxon>rosids</taxon>
        <taxon>malvids</taxon>
        <taxon>Malvales</taxon>
        <taxon>Malvaceae</taxon>
        <taxon>Malvoideae</taxon>
        <taxon>Gossypium</taxon>
    </lineage>
</organism>
<reference evidence="4 5" key="1">
    <citation type="submission" date="2023-03" db="EMBL/GenBank/DDBJ databases">
        <title>WGS of Gossypium arboreum.</title>
        <authorList>
            <person name="Yu D."/>
        </authorList>
    </citation>
    <scope>NUCLEOTIDE SEQUENCE [LARGE SCALE GENOMIC DNA]</scope>
    <source>
        <tissue evidence="4">Leaf</tissue>
    </source>
</reference>